<comment type="caution">
    <text evidence="4">The sequence shown here is derived from an EMBL/GenBank/DDBJ whole genome shotgun (WGS) entry which is preliminary data.</text>
</comment>
<protein>
    <submittedName>
        <fullName evidence="4">Cobalt-precorrin-6A reductase</fullName>
        <ecNumber evidence="4">1.3.1.106</ecNumber>
    </submittedName>
</protein>
<dbReference type="GO" id="GO:0016994">
    <property type="term" value="F:precorrin-6A reductase activity"/>
    <property type="evidence" value="ECO:0007669"/>
    <property type="project" value="InterPro"/>
</dbReference>
<accession>A0A3P1WXH9</accession>
<dbReference type="PROSITE" id="PS51014">
    <property type="entry name" value="COBK_CBIJ"/>
    <property type="match status" value="1"/>
</dbReference>
<dbReference type="OrthoDB" id="5183775at2"/>
<evidence type="ECO:0000313" key="5">
    <source>
        <dbReference type="Proteomes" id="UP000280935"/>
    </source>
</evidence>
<evidence type="ECO:0000256" key="1">
    <source>
        <dbReference type="ARBA" id="ARBA00004953"/>
    </source>
</evidence>
<comment type="pathway">
    <text evidence="1">Cofactor biosynthesis; adenosylcobalamin biosynthesis.</text>
</comment>
<name>A0A3P1WXH9_9ACTN</name>
<reference evidence="4 5" key="1">
    <citation type="submission" date="2018-11" db="EMBL/GenBank/DDBJ databases">
        <title>Genomes From Bacteria Associated with the Canine Oral Cavity: a Test Case for Automated Genome-Based Taxonomic Assignment.</title>
        <authorList>
            <person name="Coil D.A."/>
            <person name="Jospin G."/>
            <person name="Darling A.E."/>
            <person name="Wallis C."/>
            <person name="Davis I.J."/>
            <person name="Harris S."/>
            <person name="Eisen J.A."/>
            <person name="Holcombe L.J."/>
            <person name="O'Flynn C."/>
        </authorList>
    </citation>
    <scope>NUCLEOTIDE SEQUENCE [LARGE SCALE GENOMIC DNA]</scope>
    <source>
        <strain evidence="4 5">OH2822_COT-296</strain>
    </source>
</reference>
<dbReference type="PANTHER" id="PTHR36925">
    <property type="entry name" value="COBALT-PRECORRIN-6A REDUCTASE"/>
    <property type="match status" value="1"/>
</dbReference>
<keyword evidence="3 4" id="KW-0560">Oxidoreductase</keyword>
<dbReference type="PANTHER" id="PTHR36925:SF1">
    <property type="entry name" value="COBALT-PRECORRIN-6A REDUCTASE"/>
    <property type="match status" value="1"/>
</dbReference>
<dbReference type="Pfam" id="PF02571">
    <property type="entry name" value="CbiJ"/>
    <property type="match status" value="1"/>
</dbReference>
<evidence type="ECO:0000256" key="2">
    <source>
        <dbReference type="ARBA" id="ARBA00022573"/>
    </source>
</evidence>
<gene>
    <name evidence="4" type="ORF">EII35_00180</name>
</gene>
<dbReference type="NCBIfam" id="NF005968">
    <property type="entry name" value="PRK08057.1-2"/>
    <property type="match status" value="1"/>
</dbReference>
<dbReference type="EC" id="1.3.1.106" evidence="4"/>
<proteinExistence type="predicted"/>
<evidence type="ECO:0000256" key="3">
    <source>
        <dbReference type="ARBA" id="ARBA00023002"/>
    </source>
</evidence>
<dbReference type="Proteomes" id="UP000280935">
    <property type="component" value="Unassembled WGS sequence"/>
</dbReference>
<dbReference type="UniPathway" id="UPA00148"/>
<evidence type="ECO:0000313" key="4">
    <source>
        <dbReference type="EMBL" id="RRD51342.1"/>
    </source>
</evidence>
<dbReference type="RefSeq" id="WP_125226444.1">
    <property type="nucleotide sequence ID" value="NZ_RQYT01000001.1"/>
</dbReference>
<dbReference type="GO" id="GO:0009236">
    <property type="term" value="P:cobalamin biosynthetic process"/>
    <property type="evidence" value="ECO:0007669"/>
    <property type="project" value="UniProtKB-UniPathway"/>
</dbReference>
<organism evidence="4 5">
    <name type="scientific">Arachnia propionica</name>
    <dbReference type="NCBI Taxonomy" id="1750"/>
    <lineage>
        <taxon>Bacteria</taxon>
        <taxon>Bacillati</taxon>
        <taxon>Actinomycetota</taxon>
        <taxon>Actinomycetes</taxon>
        <taxon>Propionibacteriales</taxon>
        <taxon>Propionibacteriaceae</taxon>
        <taxon>Arachnia</taxon>
    </lineage>
</organism>
<dbReference type="EMBL" id="RQYT01000001">
    <property type="protein sequence ID" value="RRD51342.1"/>
    <property type="molecule type" value="Genomic_DNA"/>
</dbReference>
<dbReference type="AlphaFoldDB" id="A0A3P1WXH9"/>
<sequence length="242" mass="26117">MKVLILGGTREGRDLATRLTDGGHHVVTSLAGRVSAPARIAGTVRVGGFGGVAGLEAYLATEGVQAVVDATHPFAERISANAAAACHSSGTPLLRIERPSWRDHPLADRWLWVADHDEAARAAAGYERVLLTVGRQALEHYRELTGVVARMVELPEHPLPNTWEVRLDRGPFDIDSERRLLETTRVTALVTKDSGGRLTEPKLRAAAELDVAVIVIGRSPTPEGVPAVATAEEAITWLREQR</sequence>
<dbReference type="NCBIfam" id="TIGR00715">
    <property type="entry name" value="precor6x_red"/>
    <property type="match status" value="1"/>
</dbReference>
<dbReference type="InterPro" id="IPR003723">
    <property type="entry name" value="Precorrin-6x_reduct"/>
</dbReference>
<keyword evidence="2" id="KW-0169">Cobalamin biosynthesis</keyword>